<organism evidence="3 4">
    <name type="scientific">Strongyloides venezuelensis</name>
    <name type="common">Threadworm</name>
    <dbReference type="NCBI Taxonomy" id="75913"/>
    <lineage>
        <taxon>Eukaryota</taxon>
        <taxon>Metazoa</taxon>
        <taxon>Ecdysozoa</taxon>
        <taxon>Nematoda</taxon>
        <taxon>Chromadorea</taxon>
        <taxon>Rhabditida</taxon>
        <taxon>Tylenchina</taxon>
        <taxon>Panagrolaimomorpha</taxon>
        <taxon>Strongyloidoidea</taxon>
        <taxon>Strongyloididae</taxon>
        <taxon>Strongyloides</taxon>
    </lineage>
</organism>
<dbReference type="GO" id="GO:1990423">
    <property type="term" value="C:RZZ complex"/>
    <property type="evidence" value="ECO:0007669"/>
    <property type="project" value="TreeGrafter"/>
</dbReference>
<sequence>MAACIEIVIPDNDGNESFAKDDKIVSSTSLFEVSRLATLDCKGLTKTSPSGSIVWNNYSDNLVVAAGKNVTSLRVGDCVKNVFNNVIPGEHNLKAISSIPSSHIIVGLTSENGIVFFDGVRGTVAELSLKVPEFLQPVIHCHRWENYTYIIITGKGPQKTVWVTLSGPVSSYEKCNDLAETIDSLSTSGIADFSLDGFTVAFKPESNTLYAFAKEPDTSNSYYNLSTEGIFIHRRTYSVRGYISVTMTPSFAFALSTDGCLDIFDTRTLFVCKQLLLKSENAMEPEVLHAMQITATSKTCSLEGLYMLLSVSINGKHQLQIRSVQTNDIVCSVDCNKNSEFLRYDSALSVMSFVEIDDRQLALKVITEATPDLKVEKLISMKKFDEALELAKKFSVSFDPIYKAKASDLLDKIRDCGSEDVDDVITLYGILKKIKDQDAFCDLCLEGILSLNMFNVVRKLLDMALDTKTKNSYIVEQLNSISAAFTTVRMIFTQEQFADQWLSIVTQRTTMYTLMADACEAGNFKTASIIWNHHILKPEFNSQVTRESAGKMLKVFAFYALDRNFRANLMKFMEKDFMPYALMAYGSGIGCAYAEALVEVIDGLEYEEGEDYCSIAYCMSLSMDRISKCLKERALTPNEKCLLVDIRTSMGYDSYNEEDTLGTLNMRKENLLRMVNLKERYNLSFKYKEFIGLSNEDIGVHIVEKMLLMEDEMETIYSGVLKPYCVEFMLDHKSLICDFVGKWSAQQTFITGDVKVGMLKNKVSSICKLVGKINDPVLQIRCLQDLADAVPYNWPKELTQSVYSILIDNTIAKDVKSDLADRCRFSEICQIIKIYKDVPYDIENIIRYRTQFSHLIQSISVDARTGNIEVLAKDMMKLCQLRHLYCKFPGTFNVSNSYIYEQLWIPHLIKWRSSGFEKKEPMMWLHSLPNVEAQGIVARYSVDYLLGSYKRVEHEFKAPEEISRYLKTLSVIKSFILNYLFKDKKYKLILDKIYSIESIYSRTKILKSPRYFLESPKDSSDFMNELISTYGVSDWIRLLEIAKITRMDSVLALKHLLNACLKSSQINQASAILFTVSLDSDSLSREMLSMIKVVLDGIFLQIHESSAERSFNLSGCVNMLMLALKVFIAEVDPLDVCNFGDLLEFSKYHKFLNIIKDMADSTEPFEPMDDTTDVMDTSDSLFSKDIPWEMHPLAHLLKPVKVQYNITTNRRSKPFTRSCLQLPMNGENNIETLLSVAGSIVENVESDVLKTRDYIDGWKNIFNQLLMDGQFYDVLNLVEIYNTLAISKVEDIGIRQFVKHATIGLLEKILLIPDCDLEFAASVVNSAPESDVPSILQEIRNCFKTNSNPRVYINLCELVGMVYHKIPQVGMIEMLTKRYDESVWRRKLSKFGFNFSSRMTLNDVIHSLVRCNVPHDIAHEYSVYYGIDLNTFRLQCALESCLYSSELLEMNETAKHAEQLKRSATLLSISSITKEHFPQIEDAIMKMSPYNHEGILLLVDKGLEVFRDDNESNPIVVQLYDWRFVISFVMSYGKRSSEILPIECTWLSTLKSFLGTGSGSSTSFNSVESNQSVGELSMIEYEVMEEKREAARKRMPQCAVQRLPFHLLCCTDEKDVKLYVSPVIFNEIDINNVAKWIGLIVNTVSVLRLNQSECIFTAINKRIKYVDENDIHVGEIDRGWITSAIQCVDESKVATIVRYSSKYAINLKNLNIKIAFLNILKDIAYTTSELLEGDKKEELEKYGKELARRIVKYSVEKILSDNRLLDEEAKGCLSSGKIPELIRYVYGSLIDWNNYQDRKVKMEACMEIARITDINLSSIHSTIIDGLLVQETVSQVGDPDATLNTTADMEIGVVNQGIDNRLECGILDDDANVSKIVHILCTGDYSAMVKKMFGILNKDPKILPGGIITLIKIILCICRLYPRKGEKPECFKAKKSQVLIALKGAYYYHMLSTINVNCKMVDLMSENNILEILKQLQNSPVHSTEKDFVVVNIMRDYAKKTPKYASYMKTYLPRMIMGRQFSIACCILSDSTAPLTSDHMGCNILQFVLKTIEGVLKQNPNNIEIVEDMLRFMMKYSISFGYPRPPRETGLFSCNQDMSKIAHYILNPTGN</sequence>
<dbReference type="GO" id="GO:0005828">
    <property type="term" value="C:kinetochore microtubule"/>
    <property type="evidence" value="ECO:0007669"/>
    <property type="project" value="TreeGrafter"/>
</dbReference>
<dbReference type="PANTHER" id="PTHR15688">
    <property type="entry name" value="KINETOCHORE-ASSOCIATED PROTEIN 1"/>
    <property type="match status" value="1"/>
</dbReference>
<dbReference type="GO" id="GO:0007094">
    <property type="term" value="P:mitotic spindle assembly checkpoint signaling"/>
    <property type="evidence" value="ECO:0007669"/>
    <property type="project" value="TreeGrafter"/>
</dbReference>
<dbReference type="GO" id="GO:0005737">
    <property type="term" value="C:cytoplasm"/>
    <property type="evidence" value="ECO:0007669"/>
    <property type="project" value="TreeGrafter"/>
</dbReference>
<proteinExistence type="predicted"/>
<dbReference type="Pfam" id="PF24515">
    <property type="entry name" value="ARM_KNTC1_3rd"/>
    <property type="match status" value="1"/>
</dbReference>
<reference evidence="4" key="2">
    <citation type="submission" date="2015-08" db="UniProtKB">
        <authorList>
            <consortium name="WormBaseParasite"/>
        </authorList>
    </citation>
    <scope>IDENTIFICATION</scope>
</reference>
<dbReference type="STRING" id="75913.A0A0K0EZI9"/>
<feature type="domain" description="KNTC1 third ARM-repeats" evidence="1">
    <location>
        <begin position="1301"/>
        <end position="1498"/>
    </location>
</feature>
<dbReference type="Proteomes" id="UP000035680">
    <property type="component" value="Unassembled WGS sequence"/>
</dbReference>
<evidence type="ECO:0000313" key="3">
    <source>
        <dbReference type="Proteomes" id="UP000035680"/>
    </source>
</evidence>
<evidence type="ECO:0000313" key="4">
    <source>
        <dbReference type="WBParaSite" id="SVE_0194800.1"/>
    </source>
</evidence>
<evidence type="ECO:0000259" key="2">
    <source>
        <dbReference type="Pfam" id="PF24520"/>
    </source>
</evidence>
<feature type="domain" description="KNTC1 first ARM-repeats" evidence="2">
    <location>
        <begin position="377"/>
        <end position="614"/>
    </location>
</feature>
<name>A0A0K0EZI9_STRVS</name>
<accession>A0A0K0EZI9</accession>
<keyword evidence="3" id="KW-1185">Reference proteome</keyword>
<reference evidence="3" key="1">
    <citation type="submission" date="2014-07" db="EMBL/GenBank/DDBJ databases">
        <authorList>
            <person name="Martin A.A"/>
            <person name="De Silva N."/>
        </authorList>
    </citation>
    <scope>NUCLEOTIDE SEQUENCE</scope>
</reference>
<dbReference type="Pfam" id="PF24520">
    <property type="entry name" value="ARM_KNTC1_1st"/>
    <property type="match status" value="1"/>
</dbReference>
<dbReference type="GO" id="GO:0000070">
    <property type="term" value="P:mitotic sister chromatid segregation"/>
    <property type="evidence" value="ECO:0007669"/>
    <property type="project" value="TreeGrafter"/>
</dbReference>
<dbReference type="GO" id="GO:1903394">
    <property type="term" value="P:protein localization to kinetochore involved in kinetochore assembly"/>
    <property type="evidence" value="ECO:0007669"/>
    <property type="project" value="TreeGrafter"/>
</dbReference>
<dbReference type="PANTHER" id="PTHR15688:SF1">
    <property type="entry name" value="KINETOCHORE-ASSOCIATED PROTEIN 1"/>
    <property type="match status" value="1"/>
</dbReference>
<protein>
    <submittedName>
        <fullName evidence="4">WD_REPEATS_REGION domain-containing protein</fullName>
    </submittedName>
</protein>
<dbReference type="InterPro" id="IPR055405">
    <property type="entry name" value="ARM_KNTC1_3rd"/>
</dbReference>
<dbReference type="InterPro" id="IPR052802">
    <property type="entry name" value="KNTC1"/>
</dbReference>
<dbReference type="InterPro" id="IPR055403">
    <property type="entry name" value="ARM_KNTC1_1st"/>
</dbReference>
<dbReference type="GO" id="GO:0031267">
    <property type="term" value="F:small GTPase binding"/>
    <property type="evidence" value="ECO:0007669"/>
    <property type="project" value="TreeGrafter"/>
</dbReference>
<evidence type="ECO:0000259" key="1">
    <source>
        <dbReference type="Pfam" id="PF24515"/>
    </source>
</evidence>
<dbReference type="WBParaSite" id="SVE_0194800.1">
    <property type="protein sequence ID" value="SVE_0194800.1"/>
    <property type="gene ID" value="SVE_0194800"/>
</dbReference>